<dbReference type="Pfam" id="PF13943">
    <property type="entry name" value="WPP"/>
    <property type="match status" value="1"/>
</dbReference>
<dbReference type="EMBL" id="CM029054">
    <property type="protein sequence ID" value="KAG2535230.1"/>
    <property type="molecule type" value="Genomic_DNA"/>
</dbReference>
<keyword evidence="3" id="KW-0963">Cytoplasm</keyword>
<comment type="subcellular location">
    <subcellularLocation>
        <location evidence="2">Cytoplasm</location>
    </subcellularLocation>
    <subcellularLocation>
        <location evidence="1">Nucleus</location>
    </subcellularLocation>
</comment>
<protein>
    <recommendedName>
        <fullName evidence="6">WPP domain-containing protein</fullName>
    </recommendedName>
</protein>
<evidence type="ECO:0000313" key="7">
    <source>
        <dbReference type="EMBL" id="KAG2535230.1"/>
    </source>
</evidence>
<dbReference type="GO" id="GO:0000278">
    <property type="term" value="P:mitotic cell cycle"/>
    <property type="evidence" value="ECO:0007669"/>
    <property type="project" value="InterPro"/>
</dbReference>
<keyword evidence="4" id="KW-0539">Nucleus</keyword>
<reference evidence="7" key="1">
    <citation type="submission" date="2020-05" db="EMBL/GenBank/DDBJ databases">
        <title>WGS assembly of Panicum virgatum.</title>
        <authorList>
            <person name="Lovell J.T."/>
            <person name="Jenkins J."/>
            <person name="Shu S."/>
            <person name="Juenger T.E."/>
            <person name="Schmutz J."/>
        </authorList>
    </citation>
    <scope>NUCLEOTIDE SEQUENCE</scope>
    <source>
        <strain evidence="7">AP13</strain>
    </source>
</reference>
<evidence type="ECO:0000256" key="1">
    <source>
        <dbReference type="ARBA" id="ARBA00004123"/>
    </source>
</evidence>
<evidence type="ECO:0000256" key="2">
    <source>
        <dbReference type="ARBA" id="ARBA00004496"/>
    </source>
</evidence>
<sequence>MLEDAPNAAAKGTQPAPPEGSADAAQPASIAKAAEALLPSLIIWPPSQRMREAVMRRIVQTVAAPSVLSRRYGTVPEPEAERAAAAVQAEAFAVASKSAAGASPAFVKEGIEVLQTLYSREVSCRLLELAKSRSAAAVAPTAEASTQEVEESSVTVSAARPSSKASFFALR</sequence>
<evidence type="ECO:0000256" key="3">
    <source>
        <dbReference type="ARBA" id="ARBA00022490"/>
    </source>
</evidence>
<keyword evidence="8" id="KW-1185">Reference proteome</keyword>
<accession>A0A8T0MDE2</accession>
<name>A0A8T0MDE2_PANVG</name>
<dbReference type="InterPro" id="IPR044692">
    <property type="entry name" value="WPP1/2/3"/>
</dbReference>
<dbReference type="Proteomes" id="UP000823388">
    <property type="component" value="Chromosome 9N"/>
</dbReference>
<evidence type="ECO:0000259" key="6">
    <source>
        <dbReference type="Pfam" id="PF13943"/>
    </source>
</evidence>
<gene>
    <name evidence="7" type="ORF">PVAP13_9NG101900</name>
</gene>
<dbReference type="GO" id="GO:0005737">
    <property type="term" value="C:cytoplasm"/>
    <property type="evidence" value="ECO:0007669"/>
    <property type="project" value="UniProtKB-SubCell"/>
</dbReference>
<dbReference type="PANTHER" id="PTHR34362:SF1">
    <property type="entry name" value="WPP DOMAIN-CONTAINING PROTEIN 1-RELATED"/>
    <property type="match status" value="1"/>
</dbReference>
<dbReference type="InterPro" id="IPR038214">
    <property type="entry name" value="WPP_sf"/>
</dbReference>
<dbReference type="InterPro" id="IPR025265">
    <property type="entry name" value="WPP_dom"/>
</dbReference>
<dbReference type="AlphaFoldDB" id="A0A8T0MDE2"/>
<dbReference type="GO" id="GO:0005634">
    <property type="term" value="C:nucleus"/>
    <property type="evidence" value="ECO:0007669"/>
    <property type="project" value="UniProtKB-SubCell"/>
</dbReference>
<evidence type="ECO:0000313" key="8">
    <source>
        <dbReference type="Proteomes" id="UP000823388"/>
    </source>
</evidence>
<dbReference type="GO" id="GO:0048527">
    <property type="term" value="P:lateral root development"/>
    <property type="evidence" value="ECO:0007669"/>
    <property type="project" value="InterPro"/>
</dbReference>
<dbReference type="PANTHER" id="PTHR34362">
    <property type="entry name" value="WPP DOMAIN-CONTAINING PROTEIN 1-RELATED"/>
    <property type="match status" value="1"/>
</dbReference>
<feature type="domain" description="WPP" evidence="6">
    <location>
        <begin position="40"/>
        <end position="137"/>
    </location>
</feature>
<feature type="region of interest" description="Disordered" evidence="5">
    <location>
        <begin position="1"/>
        <end position="28"/>
    </location>
</feature>
<proteinExistence type="predicted"/>
<evidence type="ECO:0000256" key="4">
    <source>
        <dbReference type="ARBA" id="ARBA00023242"/>
    </source>
</evidence>
<comment type="caution">
    <text evidence="7">The sequence shown here is derived from an EMBL/GenBank/DDBJ whole genome shotgun (WGS) entry which is preliminary data.</text>
</comment>
<dbReference type="Gene3D" id="1.10.246.200">
    <property type="entry name" value="WPP domain"/>
    <property type="match status" value="1"/>
</dbReference>
<organism evidence="7 8">
    <name type="scientific">Panicum virgatum</name>
    <name type="common">Blackwell switchgrass</name>
    <dbReference type="NCBI Taxonomy" id="38727"/>
    <lineage>
        <taxon>Eukaryota</taxon>
        <taxon>Viridiplantae</taxon>
        <taxon>Streptophyta</taxon>
        <taxon>Embryophyta</taxon>
        <taxon>Tracheophyta</taxon>
        <taxon>Spermatophyta</taxon>
        <taxon>Magnoliopsida</taxon>
        <taxon>Liliopsida</taxon>
        <taxon>Poales</taxon>
        <taxon>Poaceae</taxon>
        <taxon>PACMAD clade</taxon>
        <taxon>Panicoideae</taxon>
        <taxon>Panicodae</taxon>
        <taxon>Paniceae</taxon>
        <taxon>Panicinae</taxon>
        <taxon>Panicum</taxon>
        <taxon>Panicum sect. Hiantes</taxon>
    </lineage>
</organism>
<evidence type="ECO:0000256" key="5">
    <source>
        <dbReference type="SAM" id="MobiDB-lite"/>
    </source>
</evidence>